<feature type="compositionally biased region" description="Basic residues" evidence="1">
    <location>
        <begin position="85"/>
        <end position="100"/>
    </location>
</feature>
<dbReference type="HOGENOM" id="CLU_527907_0_0_1"/>
<accession>A0A0C2Y723</accession>
<sequence>MPRTRNVTRAQWDTANASHGSSARNRNENENGDESEKENARGSAGMAARLRSAHTTSSRRRVLGATTSTTVLGDSKGIKSSDKKAAKKSRTLTAPKRKKLPLQDITAQFLPAPEAANRGAEHQGHSDDEEEQMLANVLAALPPALVNTRTAPALTSPLPPSSPPSDLQFSPPPKVVGVPFAVSPTHSIPHDEYNPWKEFDNAISASNDVLSGNDSNSDPFGFVALERKLKAERAHIPSDPDHGEEELPGFGNVLVADTSSPRPVRRLKRPVEHESDADEEPEEVVQHAHFATPPTPHKDKQKRRRLSHEGHDVFSVCSGSIESSPSPSKVSARARPRADIPEDPLDEFNDKVDRSFEVEVASEDKKRTRVRVDPEAVAMNLRKRERLSSQAGPSQVNHDDKKKPKSASKVKATKKPTRKTTKKEKEKEPENEDDEEDLDEKWERERQERIKYFKDLDGYQFEKEDVFVI</sequence>
<gene>
    <name evidence="2" type="ORF">M413DRAFT_448956</name>
</gene>
<feature type="compositionally biased region" description="Polar residues" evidence="1">
    <location>
        <begin position="1"/>
        <end position="24"/>
    </location>
</feature>
<feature type="region of interest" description="Disordered" evidence="1">
    <location>
        <begin position="1"/>
        <end position="108"/>
    </location>
</feature>
<dbReference type="AlphaFoldDB" id="A0A0C2Y723"/>
<dbReference type="STRING" id="686832.A0A0C2Y723"/>
<feature type="compositionally biased region" description="Low complexity" evidence="1">
    <location>
        <begin position="318"/>
        <end position="333"/>
    </location>
</feature>
<feature type="compositionally biased region" description="Acidic residues" evidence="1">
    <location>
        <begin position="429"/>
        <end position="440"/>
    </location>
</feature>
<keyword evidence="3" id="KW-1185">Reference proteome</keyword>
<evidence type="ECO:0000313" key="2">
    <source>
        <dbReference type="EMBL" id="KIM36842.1"/>
    </source>
</evidence>
<name>A0A0C2Y723_HEBCY</name>
<feature type="region of interest" description="Disordered" evidence="1">
    <location>
        <begin position="233"/>
        <end position="441"/>
    </location>
</feature>
<feature type="compositionally biased region" description="Basic and acidic residues" evidence="1">
    <location>
        <begin position="348"/>
        <end position="374"/>
    </location>
</feature>
<dbReference type="OrthoDB" id="3234283at2759"/>
<feature type="compositionally biased region" description="Basic residues" evidence="1">
    <location>
        <begin position="403"/>
        <end position="422"/>
    </location>
</feature>
<protein>
    <submittedName>
        <fullName evidence="2">Uncharacterized protein</fullName>
    </submittedName>
</protein>
<reference evidence="2 3" key="1">
    <citation type="submission" date="2014-04" db="EMBL/GenBank/DDBJ databases">
        <authorList>
            <consortium name="DOE Joint Genome Institute"/>
            <person name="Kuo A."/>
            <person name="Gay G."/>
            <person name="Dore J."/>
            <person name="Kohler A."/>
            <person name="Nagy L.G."/>
            <person name="Floudas D."/>
            <person name="Copeland A."/>
            <person name="Barry K.W."/>
            <person name="Cichocki N."/>
            <person name="Veneault-Fourrey C."/>
            <person name="LaButti K."/>
            <person name="Lindquist E.A."/>
            <person name="Lipzen A."/>
            <person name="Lundell T."/>
            <person name="Morin E."/>
            <person name="Murat C."/>
            <person name="Sun H."/>
            <person name="Tunlid A."/>
            <person name="Henrissat B."/>
            <person name="Grigoriev I.V."/>
            <person name="Hibbett D.S."/>
            <person name="Martin F."/>
            <person name="Nordberg H.P."/>
            <person name="Cantor M.N."/>
            <person name="Hua S.X."/>
        </authorList>
    </citation>
    <scope>NUCLEOTIDE SEQUENCE [LARGE SCALE GENOMIC DNA]</scope>
    <source>
        <strain evidence="3">h7</strain>
    </source>
</reference>
<dbReference type="Proteomes" id="UP000053424">
    <property type="component" value="Unassembled WGS sequence"/>
</dbReference>
<dbReference type="EMBL" id="KN831802">
    <property type="protein sequence ID" value="KIM36842.1"/>
    <property type="molecule type" value="Genomic_DNA"/>
</dbReference>
<feature type="region of interest" description="Disordered" evidence="1">
    <location>
        <begin position="151"/>
        <end position="174"/>
    </location>
</feature>
<evidence type="ECO:0000313" key="3">
    <source>
        <dbReference type="Proteomes" id="UP000053424"/>
    </source>
</evidence>
<proteinExistence type="predicted"/>
<organism evidence="2 3">
    <name type="scientific">Hebeloma cylindrosporum</name>
    <dbReference type="NCBI Taxonomy" id="76867"/>
    <lineage>
        <taxon>Eukaryota</taxon>
        <taxon>Fungi</taxon>
        <taxon>Dikarya</taxon>
        <taxon>Basidiomycota</taxon>
        <taxon>Agaricomycotina</taxon>
        <taxon>Agaricomycetes</taxon>
        <taxon>Agaricomycetidae</taxon>
        <taxon>Agaricales</taxon>
        <taxon>Agaricineae</taxon>
        <taxon>Hymenogastraceae</taxon>
        <taxon>Hebeloma</taxon>
    </lineage>
</organism>
<evidence type="ECO:0000256" key="1">
    <source>
        <dbReference type="SAM" id="MobiDB-lite"/>
    </source>
</evidence>
<reference evidence="3" key="2">
    <citation type="submission" date="2015-01" db="EMBL/GenBank/DDBJ databases">
        <title>Evolutionary Origins and Diversification of the Mycorrhizal Mutualists.</title>
        <authorList>
            <consortium name="DOE Joint Genome Institute"/>
            <consortium name="Mycorrhizal Genomics Consortium"/>
            <person name="Kohler A."/>
            <person name="Kuo A."/>
            <person name="Nagy L.G."/>
            <person name="Floudas D."/>
            <person name="Copeland A."/>
            <person name="Barry K.W."/>
            <person name="Cichocki N."/>
            <person name="Veneault-Fourrey C."/>
            <person name="LaButti K."/>
            <person name="Lindquist E.A."/>
            <person name="Lipzen A."/>
            <person name="Lundell T."/>
            <person name="Morin E."/>
            <person name="Murat C."/>
            <person name="Riley R."/>
            <person name="Ohm R."/>
            <person name="Sun H."/>
            <person name="Tunlid A."/>
            <person name="Henrissat B."/>
            <person name="Grigoriev I.V."/>
            <person name="Hibbett D.S."/>
            <person name="Martin F."/>
        </authorList>
    </citation>
    <scope>NUCLEOTIDE SEQUENCE [LARGE SCALE GENOMIC DNA]</scope>
    <source>
        <strain evidence="3">h7</strain>
    </source>
</reference>